<sequence length="148" mass="16463">MEPAQGPFAFVQLETAKLGRGWRTRPPERFRRRPPHDPHRTRPDVGHGPDDLGGAGRRICSIPARRRFSDPGARHGSTTRPEPFGLWRGQGRAGSGHDQLRRGDRGPDGPGGHESERSADDARHRRPAPRRDRRARHPDLGPEPVGAI</sequence>
<feature type="region of interest" description="Disordered" evidence="1">
    <location>
        <begin position="1"/>
        <end position="148"/>
    </location>
</feature>
<feature type="compositionally biased region" description="Basic and acidic residues" evidence="1">
    <location>
        <begin position="25"/>
        <end position="50"/>
    </location>
</feature>
<protein>
    <submittedName>
        <fullName evidence="3">LigA</fullName>
    </submittedName>
</protein>
<dbReference type="WBParaSite" id="PTRK_0000154800.1">
    <property type="protein sequence ID" value="PTRK_0000154800.1"/>
    <property type="gene ID" value="PTRK_0000154800"/>
</dbReference>
<accession>A0A0N4Z3Q5</accession>
<name>A0A0N4Z3Q5_PARTI</name>
<keyword evidence="2" id="KW-1185">Reference proteome</keyword>
<dbReference type="Proteomes" id="UP000038045">
    <property type="component" value="Unplaced"/>
</dbReference>
<evidence type="ECO:0000313" key="3">
    <source>
        <dbReference type="WBParaSite" id="PTRK_0000154800.1"/>
    </source>
</evidence>
<evidence type="ECO:0000313" key="2">
    <source>
        <dbReference type="Proteomes" id="UP000038045"/>
    </source>
</evidence>
<organism evidence="2 3">
    <name type="scientific">Parastrongyloides trichosuri</name>
    <name type="common">Possum-specific nematode worm</name>
    <dbReference type="NCBI Taxonomy" id="131310"/>
    <lineage>
        <taxon>Eukaryota</taxon>
        <taxon>Metazoa</taxon>
        <taxon>Ecdysozoa</taxon>
        <taxon>Nematoda</taxon>
        <taxon>Chromadorea</taxon>
        <taxon>Rhabditida</taxon>
        <taxon>Tylenchina</taxon>
        <taxon>Panagrolaimomorpha</taxon>
        <taxon>Strongyloidoidea</taxon>
        <taxon>Strongyloididae</taxon>
        <taxon>Parastrongyloides</taxon>
    </lineage>
</organism>
<evidence type="ECO:0000256" key="1">
    <source>
        <dbReference type="SAM" id="MobiDB-lite"/>
    </source>
</evidence>
<dbReference type="AlphaFoldDB" id="A0A0N4Z3Q5"/>
<feature type="compositionally biased region" description="Basic residues" evidence="1">
    <location>
        <begin position="124"/>
        <end position="136"/>
    </location>
</feature>
<feature type="compositionally biased region" description="Basic and acidic residues" evidence="1">
    <location>
        <begin position="98"/>
        <end position="123"/>
    </location>
</feature>
<proteinExistence type="predicted"/>
<reference evidence="3" key="1">
    <citation type="submission" date="2017-02" db="UniProtKB">
        <authorList>
            <consortium name="WormBaseParasite"/>
        </authorList>
    </citation>
    <scope>IDENTIFICATION</scope>
</reference>